<dbReference type="EMBL" id="LK032218">
    <property type="protein sequence ID" value="CDY28379.1"/>
    <property type="molecule type" value="Genomic_DNA"/>
</dbReference>
<reference evidence="2 3" key="1">
    <citation type="journal article" date="2014" name="Science">
        <title>Plant genetics. Early allopolyploid evolution in the post-Neolithic Brassica napus oilseed genome.</title>
        <authorList>
            <person name="Chalhoub B."/>
            <person name="Denoeud F."/>
            <person name="Liu S."/>
            <person name="Parkin I.A."/>
            <person name="Tang H."/>
            <person name="Wang X."/>
            <person name="Chiquet J."/>
            <person name="Belcram H."/>
            <person name="Tong C."/>
            <person name="Samans B."/>
            <person name="Correa M."/>
            <person name="Da Silva C."/>
            <person name="Just J."/>
            <person name="Falentin C."/>
            <person name="Koh C.S."/>
            <person name="Le Clainche I."/>
            <person name="Bernard M."/>
            <person name="Bento P."/>
            <person name="Noel B."/>
            <person name="Labadie K."/>
            <person name="Alberti A."/>
            <person name="Charles M."/>
            <person name="Arnaud D."/>
            <person name="Guo H."/>
            <person name="Daviaud C."/>
            <person name="Alamery S."/>
            <person name="Jabbari K."/>
            <person name="Zhao M."/>
            <person name="Edger P.P."/>
            <person name="Chelaifa H."/>
            <person name="Tack D."/>
            <person name="Lassalle G."/>
            <person name="Mestiri I."/>
            <person name="Schnel N."/>
            <person name="Le Paslier M.C."/>
            <person name="Fan G."/>
            <person name="Renault V."/>
            <person name="Bayer P.E."/>
            <person name="Golicz A.A."/>
            <person name="Manoli S."/>
            <person name="Lee T.H."/>
            <person name="Thi V.H."/>
            <person name="Chalabi S."/>
            <person name="Hu Q."/>
            <person name="Fan C."/>
            <person name="Tollenaere R."/>
            <person name="Lu Y."/>
            <person name="Battail C."/>
            <person name="Shen J."/>
            <person name="Sidebottom C.H."/>
            <person name="Wang X."/>
            <person name="Canaguier A."/>
            <person name="Chauveau A."/>
            <person name="Berard A."/>
            <person name="Deniot G."/>
            <person name="Guan M."/>
            <person name="Liu Z."/>
            <person name="Sun F."/>
            <person name="Lim Y.P."/>
            <person name="Lyons E."/>
            <person name="Town C.D."/>
            <person name="Bancroft I."/>
            <person name="Wang X."/>
            <person name="Meng J."/>
            <person name="Ma J."/>
            <person name="Pires J.C."/>
            <person name="King G.J."/>
            <person name="Brunel D."/>
            <person name="Delourme R."/>
            <person name="Renard M."/>
            <person name="Aury J.M."/>
            <person name="Adams K.L."/>
            <person name="Batley J."/>
            <person name="Snowdon R.J."/>
            <person name="Tost J."/>
            <person name="Edwards D."/>
            <person name="Zhou Y."/>
            <person name="Hua W."/>
            <person name="Sharpe A.G."/>
            <person name="Paterson A.H."/>
            <person name="Guan C."/>
            <person name="Wincker P."/>
        </authorList>
    </citation>
    <scope>NUCLEOTIDE SEQUENCE [LARGE SCALE GENOMIC DNA]</scope>
    <source>
        <strain evidence="3">cv. Darmor-bzh</strain>
    </source>
</reference>
<dbReference type="AlphaFoldDB" id="A0A078GT52"/>
<proteinExistence type="predicted"/>
<dbReference type="Proteomes" id="UP000028999">
    <property type="component" value="Unassembled WGS sequence"/>
</dbReference>
<protein>
    <submittedName>
        <fullName evidence="1">(rape) hypothetical protein</fullName>
    </submittedName>
    <submittedName>
        <fullName evidence="2">BnaC01g35490D protein</fullName>
    </submittedName>
</protein>
<dbReference type="Gramene" id="CDY28379">
    <property type="protein sequence ID" value="CDY28379"/>
    <property type="gene ID" value="GSBRNA2T00040195001"/>
</dbReference>
<evidence type="ECO:0000313" key="1">
    <source>
        <dbReference type="EMBL" id="CAF2078470.1"/>
    </source>
</evidence>
<keyword evidence="3" id="KW-1185">Reference proteome</keyword>
<dbReference type="PaxDb" id="3708-A0A078GT52"/>
<dbReference type="Proteomes" id="UP001295469">
    <property type="component" value="Chromosome C01"/>
</dbReference>
<reference evidence="2" key="2">
    <citation type="submission" date="2014-06" db="EMBL/GenBank/DDBJ databases">
        <authorList>
            <person name="Genoscope - CEA"/>
        </authorList>
    </citation>
    <scope>NUCLEOTIDE SEQUENCE</scope>
</reference>
<dbReference type="EMBL" id="HG994365">
    <property type="protein sequence ID" value="CAF2078470.1"/>
    <property type="molecule type" value="Genomic_DNA"/>
</dbReference>
<gene>
    <name evidence="2" type="primary">BnaC01g35490D</name>
    <name evidence="1" type="ORF">DARMORV10_C01P48180.1</name>
    <name evidence="2" type="ORF">GSBRNA2T00040195001</name>
</gene>
<organism evidence="2 3">
    <name type="scientific">Brassica napus</name>
    <name type="common">Rape</name>
    <dbReference type="NCBI Taxonomy" id="3708"/>
    <lineage>
        <taxon>Eukaryota</taxon>
        <taxon>Viridiplantae</taxon>
        <taxon>Streptophyta</taxon>
        <taxon>Embryophyta</taxon>
        <taxon>Tracheophyta</taxon>
        <taxon>Spermatophyta</taxon>
        <taxon>Magnoliopsida</taxon>
        <taxon>eudicotyledons</taxon>
        <taxon>Gunneridae</taxon>
        <taxon>Pentapetalae</taxon>
        <taxon>rosids</taxon>
        <taxon>malvids</taxon>
        <taxon>Brassicales</taxon>
        <taxon>Brassicaceae</taxon>
        <taxon>Brassiceae</taxon>
        <taxon>Brassica</taxon>
    </lineage>
</organism>
<sequence>MFEGSIWIPTIMESCPLIHVFGDPTSRRLFNCKINNKYSEKIWFQKKFMKISKKFKEN</sequence>
<accession>A0A078GT52</accession>
<reference evidence="1" key="3">
    <citation type="submission" date="2021-01" db="EMBL/GenBank/DDBJ databases">
        <authorList>
            <consortium name="Genoscope - CEA"/>
            <person name="William W."/>
        </authorList>
    </citation>
    <scope>NUCLEOTIDE SEQUENCE</scope>
</reference>
<name>A0A078GT52_BRANA</name>
<evidence type="ECO:0000313" key="3">
    <source>
        <dbReference type="Proteomes" id="UP000028999"/>
    </source>
</evidence>
<evidence type="ECO:0000313" key="2">
    <source>
        <dbReference type="EMBL" id="CDY28379.1"/>
    </source>
</evidence>